<sequence length="81" mass="9380">MRPQPYRFTWLRISICNVRSQLMSRGFASHYPLSTLAPGGMKTSPPPKAFNLLRLKVRSILYHRQWILATSHCGSYICKEN</sequence>
<dbReference type="AlphaFoldDB" id="A0AAV1K3E1"/>
<name>A0AAV1K3E1_9NEOP</name>
<proteinExistence type="predicted"/>
<evidence type="ECO:0000313" key="1">
    <source>
        <dbReference type="EMBL" id="CAK1556137.1"/>
    </source>
</evidence>
<organism evidence="1 2">
    <name type="scientific">Leptosia nina</name>
    <dbReference type="NCBI Taxonomy" id="320188"/>
    <lineage>
        <taxon>Eukaryota</taxon>
        <taxon>Metazoa</taxon>
        <taxon>Ecdysozoa</taxon>
        <taxon>Arthropoda</taxon>
        <taxon>Hexapoda</taxon>
        <taxon>Insecta</taxon>
        <taxon>Pterygota</taxon>
        <taxon>Neoptera</taxon>
        <taxon>Endopterygota</taxon>
        <taxon>Lepidoptera</taxon>
        <taxon>Glossata</taxon>
        <taxon>Ditrysia</taxon>
        <taxon>Papilionoidea</taxon>
        <taxon>Pieridae</taxon>
        <taxon>Pierinae</taxon>
        <taxon>Leptosia</taxon>
    </lineage>
</organism>
<evidence type="ECO:0000313" key="2">
    <source>
        <dbReference type="Proteomes" id="UP001497472"/>
    </source>
</evidence>
<dbReference type="Proteomes" id="UP001497472">
    <property type="component" value="Unassembled WGS sequence"/>
</dbReference>
<keyword evidence="2" id="KW-1185">Reference proteome</keyword>
<dbReference type="EMBL" id="CAVLEF010000283">
    <property type="protein sequence ID" value="CAK1556137.1"/>
    <property type="molecule type" value="Genomic_DNA"/>
</dbReference>
<gene>
    <name evidence="1" type="ORF">LNINA_LOCUS14904</name>
</gene>
<comment type="caution">
    <text evidence="1">The sequence shown here is derived from an EMBL/GenBank/DDBJ whole genome shotgun (WGS) entry which is preliminary data.</text>
</comment>
<accession>A0AAV1K3E1</accession>
<protein>
    <submittedName>
        <fullName evidence="1">Uncharacterized protein</fullName>
    </submittedName>
</protein>
<reference evidence="1 2" key="1">
    <citation type="submission" date="2023-11" db="EMBL/GenBank/DDBJ databases">
        <authorList>
            <person name="Okamura Y."/>
        </authorList>
    </citation>
    <scope>NUCLEOTIDE SEQUENCE [LARGE SCALE GENOMIC DNA]</scope>
</reference>